<gene>
    <name evidence="6" type="ORF">FA14DRAFT_120352</name>
</gene>
<dbReference type="InterPro" id="IPR051661">
    <property type="entry name" value="Actin_filament_regulator"/>
</dbReference>
<comment type="similarity">
    <text evidence="1">Belongs to the formin homology family. BNI1 subfamily.</text>
</comment>
<dbReference type="Pfam" id="PF02181">
    <property type="entry name" value="FH2"/>
    <property type="match status" value="1"/>
</dbReference>
<evidence type="ECO:0000313" key="7">
    <source>
        <dbReference type="Proteomes" id="UP000245771"/>
    </source>
</evidence>
<dbReference type="GO" id="GO:1903475">
    <property type="term" value="P:mitotic actomyosin contractile ring assembly"/>
    <property type="evidence" value="ECO:0007669"/>
    <property type="project" value="TreeGrafter"/>
</dbReference>
<dbReference type="Gene3D" id="1.10.238.150">
    <property type="entry name" value="Formin, FH3 diaphanous domain"/>
    <property type="match status" value="1"/>
</dbReference>
<feature type="compositionally biased region" description="Pro residues" evidence="3">
    <location>
        <begin position="727"/>
        <end position="738"/>
    </location>
</feature>
<evidence type="ECO:0000259" key="4">
    <source>
        <dbReference type="PROSITE" id="PS51232"/>
    </source>
</evidence>
<feature type="region of interest" description="Disordered" evidence="3">
    <location>
        <begin position="1329"/>
        <end position="1426"/>
    </location>
</feature>
<dbReference type="GeneID" id="37018182"/>
<proteinExistence type="inferred from homology"/>
<feature type="region of interest" description="Disordered" evidence="3">
    <location>
        <begin position="680"/>
        <end position="831"/>
    </location>
</feature>
<dbReference type="Pfam" id="PF06371">
    <property type="entry name" value="Drf_GBD"/>
    <property type="match status" value="1"/>
</dbReference>
<dbReference type="FunCoup" id="A0A316VL20">
    <property type="interactions" value="80"/>
</dbReference>
<dbReference type="Gene3D" id="1.20.58.2220">
    <property type="entry name" value="Formin, FH2 domain"/>
    <property type="match status" value="1"/>
</dbReference>
<dbReference type="InParanoid" id="A0A316VL20"/>
<dbReference type="Pfam" id="PF06367">
    <property type="entry name" value="Drf_FH3"/>
    <property type="match status" value="1"/>
</dbReference>
<dbReference type="InterPro" id="IPR042201">
    <property type="entry name" value="FH2_Formin_sf"/>
</dbReference>
<feature type="coiled-coil region" evidence="2">
    <location>
        <begin position="1284"/>
        <end position="1311"/>
    </location>
</feature>
<dbReference type="Gene3D" id="6.10.30.50">
    <property type="match status" value="1"/>
</dbReference>
<dbReference type="GO" id="GO:0051017">
    <property type="term" value="P:actin filament bundle assembly"/>
    <property type="evidence" value="ECO:0007669"/>
    <property type="project" value="TreeGrafter"/>
</dbReference>
<dbReference type="GO" id="GO:0032153">
    <property type="term" value="C:cell division site"/>
    <property type="evidence" value="ECO:0007669"/>
    <property type="project" value="UniProtKB-ARBA"/>
</dbReference>
<evidence type="ECO:0000313" key="6">
    <source>
        <dbReference type="EMBL" id="PWN36235.1"/>
    </source>
</evidence>
<organism evidence="6 7">
    <name type="scientific">Meira miltonrushii</name>
    <dbReference type="NCBI Taxonomy" id="1280837"/>
    <lineage>
        <taxon>Eukaryota</taxon>
        <taxon>Fungi</taxon>
        <taxon>Dikarya</taxon>
        <taxon>Basidiomycota</taxon>
        <taxon>Ustilaginomycotina</taxon>
        <taxon>Exobasidiomycetes</taxon>
        <taxon>Exobasidiales</taxon>
        <taxon>Brachybasidiaceae</taxon>
        <taxon>Meira</taxon>
    </lineage>
</organism>
<sequence length="1426" mass="158641">MSANSSTQLPPHVEGKAEFIMQRPDDAEIERMFAELMNKRDFLGLPSGNLSDDYKEAARRNMMNFPVHKKWMLVYNDKFTEFHAEKERERTRRNHQQGQPGGPASSNMVITRNSPEWYIKKFMDGSVTTKHIESLAVTLRTCAMGWVENFVDAKGTPVLASFLNGLHAKGSAKSDTDMALEYEVLKAFRSLFNSKAGANDALRQPKCVNSIVHSIISAHLATRKQAADILLFLCHWAIPSGHQLVLRGFDELKSSQSDHGRFDAWFRILEQTIDGRGQMGSKVGQSEEIRKISMLGHQEASLNEYAVNNMFLVNAILSSRIVSDYQVRVHLRNQMEASGLQRILIKLRAFKNTDLDRQLDEYEKGAELDQDNVVESFNKEVLTDMSDPVDVFKAIVGKISGSRAYDFFLSGLQHLLLIRQDGESLVHYYQLIDSMISAVVMDKKGAVEGNDMSSLLGVSVNNVLSRFADQDAMNAIKDELQQAKLVAREAQTEKQHLEQQLNETSEGLVGKLQERVTELEGDLDVSRGNSSAMQRDMEDMEKGYVDRIVALEVEKRELYDMLKEAQGAAEIAANGTGNMDRQHLVETLEKQMERNKTIRKLEANAKKNGQIAKMTSEQEDAVREREKRLSRKRLSKPSLRDEAQASALDDEEDGSSSESELDPNTDAGKWKIQATLAAGMARNTDLQSRMTDAKETRRRKGSRSSSSKPTDSIAPLSSPIDVGDGQSPPPPPPPPPPTAGGTATTFLDEIRKRKASGLRNTSSGSGEMGPPPPPPPPPMPGVHSSAFSNSDSSRPPSVMSVAAGDAPPPPPPPPPAIGTPLRVGTPVSNAPMRSLEGTPGANRDSMLNVRASVSSTIGPSGPIHAPPAPPSFYAANMVMRKEVSDTAKQRMKQLQWDKLTPQHAAETIWGQNVVSEEELAEMLREQGLFNEMEEDFKAKQVTKRATQTAKKEKMEFKTHLTLQTRQGIEMVLRRVKSSLTDAKHATPEEVAHHIVNCNEAVLDQSFLEELLRHYPESEVKGQLGEYRNASDEELRLLHPADRLVVLLMTVPHLKDKVKGLLFLTKYREAIEIIKEGSLRVRDGSEDLMKAQNFAKLLSLILMMGNFLNSNGMQGGAFGFKISSINKLVDTKASDGTTLLHFVERTISRCFPETEAFLEELEKPSEACRVQLLDLKRDLAELKSGSLQHKKELDKFLDESEDRLEDPYTKVMLPFLNEVQTELTRLTDQVQFSERVYVDALRYFGEGPDPKRRGFPAPQPMRTEDFFGIFREFCAAYRKVKQDNVHITELRNAEAKRRAAAEERERERQEAIKRKEAGVDDSAVLETLLTSLRGGGVTPKRKRKTQQRGGRESGRDSTGQGDTSGGASQPAGDTANIAHSSSIDGNPSDVAQAMLAKLQGGESSNLNSSENRGSSSYVSRRRRERRT</sequence>
<feature type="non-terminal residue" evidence="6">
    <location>
        <position position="1426"/>
    </location>
</feature>
<reference evidence="6 7" key="1">
    <citation type="journal article" date="2018" name="Mol. Biol. Evol.">
        <title>Broad Genomic Sampling Reveals a Smut Pathogenic Ancestry of the Fungal Clade Ustilaginomycotina.</title>
        <authorList>
            <person name="Kijpornyongpan T."/>
            <person name="Mondo S.J."/>
            <person name="Barry K."/>
            <person name="Sandor L."/>
            <person name="Lee J."/>
            <person name="Lipzen A."/>
            <person name="Pangilinan J."/>
            <person name="LaButti K."/>
            <person name="Hainaut M."/>
            <person name="Henrissat B."/>
            <person name="Grigoriev I.V."/>
            <person name="Spatafora J.W."/>
            <person name="Aime M.C."/>
        </authorList>
    </citation>
    <scope>NUCLEOTIDE SEQUENCE [LARGE SCALE GENOMIC DNA]</scope>
    <source>
        <strain evidence="6 7">MCA 3882</strain>
    </source>
</reference>
<feature type="region of interest" description="Disordered" evidence="3">
    <location>
        <begin position="86"/>
        <end position="109"/>
    </location>
</feature>
<protein>
    <submittedName>
        <fullName evidence="6">Actin-binding FH2</fullName>
    </submittedName>
</protein>
<dbReference type="SUPFAM" id="SSF48371">
    <property type="entry name" value="ARM repeat"/>
    <property type="match status" value="1"/>
</dbReference>
<dbReference type="RefSeq" id="XP_025356537.1">
    <property type="nucleotide sequence ID" value="XM_025496401.1"/>
</dbReference>
<dbReference type="GO" id="GO:0005938">
    <property type="term" value="C:cell cortex"/>
    <property type="evidence" value="ECO:0007669"/>
    <property type="project" value="UniProtKB-ARBA"/>
</dbReference>
<feature type="domain" description="FH2" evidence="5">
    <location>
        <begin position="881"/>
        <end position="1302"/>
    </location>
</feature>
<dbReference type="GO" id="GO:0043332">
    <property type="term" value="C:mating projection tip"/>
    <property type="evidence" value="ECO:0007669"/>
    <property type="project" value="TreeGrafter"/>
</dbReference>
<dbReference type="GO" id="GO:0051016">
    <property type="term" value="P:barbed-end actin filament capping"/>
    <property type="evidence" value="ECO:0007669"/>
    <property type="project" value="TreeGrafter"/>
</dbReference>
<feature type="coiled-coil region" evidence="2">
    <location>
        <begin position="473"/>
        <end position="507"/>
    </location>
</feature>
<dbReference type="OrthoDB" id="1104827at2759"/>
<dbReference type="Proteomes" id="UP000245771">
    <property type="component" value="Unassembled WGS sequence"/>
</dbReference>
<feature type="compositionally biased region" description="Acidic residues" evidence="3">
    <location>
        <begin position="648"/>
        <end position="663"/>
    </location>
</feature>
<keyword evidence="7" id="KW-1185">Reference proteome</keyword>
<dbReference type="SUPFAM" id="SSF101447">
    <property type="entry name" value="Formin homology 2 domain (FH2 domain)"/>
    <property type="match status" value="1"/>
</dbReference>
<dbReference type="PANTHER" id="PTHR47102">
    <property type="entry name" value="PROTEIN BNI1"/>
    <property type="match status" value="1"/>
</dbReference>
<dbReference type="InterPro" id="IPR014768">
    <property type="entry name" value="GBD/FH3_dom"/>
</dbReference>
<evidence type="ECO:0000259" key="5">
    <source>
        <dbReference type="PROSITE" id="PS51444"/>
    </source>
</evidence>
<dbReference type="InterPro" id="IPR016024">
    <property type="entry name" value="ARM-type_fold"/>
</dbReference>
<dbReference type="SMART" id="SM01139">
    <property type="entry name" value="Drf_FH3"/>
    <property type="match status" value="1"/>
</dbReference>
<dbReference type="PROSITE" id="PS51444">
    <property type="entry name" value="FH2"/>
    <property type="match status" value="1"/>
</dbReference>
<dbReference type="InterPro" id="IPR015425">
    <property type="entry name" value="FH2_Formin"/>
</dbReference>
<dbReference type="STRING" id="1280837.A0A316VL20"/>
<evidence type="ECO:0000256" key="1">
    <source>
        <dbReference type="ARBA" id="ARBA00037935"/>
    </source>
</evidence>
<dbReference type="PANTHER" id="PTHR47102:SF2">
    <property type="entry name" value="PROTEIN BNI1"/>
    <property type="match status" value="1"/>
</dbReference>
<dbReference type="InterPro" id="IPR010472">
    <property type="entry name" value="FH3_dom"/>
</dbReference>
<dbReference type="GO" id="GO:0003779">
    <property type="term" value="F:actin binding"/>
    <property type="evidence" value="ECO:0007669"/>
    <property type="project" value="InterPro"/>
</dbReference>
<dbReference type="SMART" id="SM01140">
    <property type="entry name" value="Drf_GBD"/>
    <property type="match status" value="1"/>
</dbReference>
<feature type="region of interest" description="Disordered" evidence="3">
    <location>
        <begin position="602"/>
        <end position="667"/>
    </location>
</feature>
<feature type="compositionally biased region" description="Polar residues" evidence="3">
    <location>
        <begin position="1355"/>
        <end position="1366"/>
    </location>
</feature>
<dbReference type="GO" id="GO:0031267">
    <property type="term" value="F:small GTPase binding"/>
    <property type="evidence" value="ECO:0007669"/>
    <property type="project" value="InterPro"/>
</dbReference>
<dbReference type="GO" id="GO:0015629">
    <property type="term" value="C:actin cytoskeleton"/>
    <property type="evidence" value="ECO:0007669"/>
    <property type="project" value="UniProtKB-ARBA"/>
</dbReference>
<feature type="compositionally biased region" description="Low complexity" evidence="3">
    <location>
        <begin position="1399"/>
        <end position="1417"/>
    </location>
</feature>
<evidence type="ECO:0000256" key="3">
    <source>
        <dbReference type="SAM" id="MobiDB-lite"/>
    </source>
</evidence>
<name>A0A316VL20_9BASI</name>
<dbReference type="InterPro" id="IPR010473">
    <property type="entry name" value="GTPase-bd"/>
</dbReference>
<keyword evidence="2" id="KW-0175">Coiled coil</keyword>
<dbReference type="PROSITE" id="PS51232">
    <property type="entry name" value="GBD_FH3"/>
    <property type="match status" value="1"/>
</dbReference>
<feature type="compositionally biased region" description="Pro residues" evidence="3">
    <location>
        <begin position="806"/>
        <end position="817"/>
    </location>
</feature>
<feature type="compositionally biased region" description="Polar residues" evidence="3">
    <location>
        <begin position="785"/>
        <end position="795"/>
    </location>
</feature>
<dbReference type="EMBL" id="KZ819603">
    <property type="protein sequence ID" value="PWN36235.1"/>
    <property type="molecule type" value="Genomic_DNA"/>
</dbReference>
<dbReference type="SMART" id="SM00498">
    <property type="entry name" value="FH2"/>
    <property type="match status" value="1"/>
</dbReference>
<dbReference type="Gene3D" id="1.25.10.10">
    <property type="entry name" value="Leucine-rich Repeat Variant"/>
    <property type="match status" value="1"/>
</dbReference>
<feature type="domain" description="GBD/FH3" evidence="4">
    <location>
        <begin position="21"/>
        <end position="447"/>
    </location>
</feature>
<feature type="compositionally biased region" description="Pro residues" evidence="3">
    <location>
        <begin position="769"/>
        <end position="780"/>
    </location>
</feature>
<evidence type="ECO:0000256" key="2">
    <source>
        <dbReference type="SAM" id="Coils"/>
    </source>
</evidence>
<accession>A0A316VL20</accession>
<dbReference type="InterPro" id="IPR011989">
    <property type="entry name" value="ARM-like"/>
</dbReference>